<gene>
    <name evidence="2" type="ORF">HZA61_15725</name>
</gene>
<feature type="transmembrane region" description="Helical" evidence="1">
    <location>
        <begin position="29"/>
        <end position="52"/>
    </location>
</feature>
<dbReference type="Proteomes" id="UP000696931">
    <property type="component" value="Unassembled WGS sequence"/>
</dbReference>
<evidence type="ECO:0000313" key="3">
    <source>
        <dbReference type="Proteomes" id="UP000696931"/>
    </source>
</evidence>
<feature type="transmembrane region" description="Helical" evidence="1">
    <location>
        <begin position="295"/>
        <end position="314"/>
    </location>
</feature>
<reference evidence="2" key="1">
    <citation type="submission" date="2020-07" db="EMBL/GenBank/DDBJ databases">
        <title>Huge and variable diversity of episymbiotic CPR bacteria and DPANN archaea in groundwater ecosystems.</title>
        <authorList>
            <person name="He C.Y."/>
            <person name="Keren R."/>
            <person name="Whittaker M."/>
            <person name="Farag I.F."/>
            <person name="Doudna J."/>
            <person name="Cate J.H.D."/>
            <person name="Banfield J.F."/>
        </authorList>
    </citation>
    <scope>NUCLEOTIDE SEQUENCE</scope>
    <source>
        <strain evidence="2">NC_groundwater_1813_Pr3_B-0.1um_71_17</strain>
    </source>
</reference>
<feature type="transmembrane region" description="Helical" evidence="1">
    <location>
        <begin position="180"/>
        <end position="200"/>
    </location>
</feature>
<evidence type="ECO:0000256" key="1">
    <source>
        <dbReference type="SAM" id="Phobius"/>
    </source>
</evidence>
<feature type="transmembrane region" description="Helical" evidence="1">
    <location>
        <begin position="326"/>
        <end position="354"/>
    </location>
</feature>
<feature type="transmembrane region" description="Helical" evidence="1">
    <location>
        <begin position="111"/>
        <end position="129"/>
    </location>
</feature>
<evidence type="ECO:0000313" key="2">
    <source>
        <dbReference type="EMBL" id="MBI5170939.1"/>
    </source>
</evidence>
<proteinExistence type="predicted"/>
<keyword evidence="1" id="KW-0812">Transmembrane</keyword>
<accession>A0A933WC51</accession>
<comment type="caution">
    <text evidence="2">The sequence shown here is derived from an EMBL/GenBank/DDBJ whole genome shotgun (WGS) entry which is preliminary data.</text>
</comment>
<feature type="transmembrane region" description="Helical" evidence="1">
    <location>
        <begin position="245"/>
        <end position="266"/>
    </location>
</feature>
<organism evidence="2 3">
    <name type="scientific">Eiseniibacteriota bacterium</name>
    <dbReference type="NCBI Taxonomy" id="2212470"/>
    <lineage>
        <taxon>Bacteria</taxon>
        <taxon>Candidatus Eiseniibacteriota</taxon>
    </lineage>
</organism>
<protein>
    <recommendedName>
        <fullName evidence="4">Tetratricopeptide repeat protein</fullName>
    </recommendedName>
</protein>
<feature type="transmembrane region" description="Helical" evidence="1">
    <location>
        <begin position="206"/>
        <end position="224"/>
    </location>
</feature>
<keyword evidence="1" id="KW-1133">Transmembrane helix</keyword>
<sequence>MSEAKPRGAAAFPPRRAPRAVRPAEPLSAAAWALLVLLAAALAVLVTTFRIYDPDLWLHLRVGRTIWETHAVPHTQVWVWPTYGQPDVPPSWLFRALLWPFYELGGVHGLFAWRWLTTLVTCAFLWAAARESGAKGPWALVAILWCVLLYRYRSQARPETLVVVLMAAQLWLLERRRARGAAAGVRAGAWALVPIAWVWANAHISYYLGLTLTGVYAVTATIAARVRGARGTRGADTPDPRPTGLWLALAACVAVSFVNPFGWPLLAQPFDYFFVWRHEPIYQTIGELQPVDWEVYAKVFLPLWLALLGALAVWRWRRHGMDWAQLALLVVFVPQALLTQRFLGYLAVLVAPVFARDFDGAMDALTGRFLRAPWLRTLTIAAVMLALPLPSLRDPALAPGYGFRWEFFPVRACDWMAEHGVRGRGFNAFDQGGYLLWRFWPERDRLPFMDIHQSGTKQDRYTVAYVPQDSAAWRTLDAQRRFDWVLWPHPKDARLGLPDFLDADTTTWALVFTDDASALWLRRDGALSALANAQRYRWLPAGTRRLNDVGAAAFADTVVRAEVRAELERALAASPYTGYAHSMAANLELGAGRWAEALAHVQAARAAVPWMEGLDQRERIARDSLGAAAR</sequence>
<dbReference type="EMBL" id="JACRIW010000113">
    <property type="protein sequence ID" value="MBI5170939.1"/>
    <property type="molecule type" value="Genomic_DNA"/>
</dbReference>
<keyword evidence="1" id="KW-0472">Membrane</keyword>
<name>A0A933WC51_UNCEI</name>
<dbReference type="AlphaFoldDB" id="A0A933WC51"/>
<evidence type="ECO:0008006" key="4">
    <source>
        <dbReference type="Google" id="ProtNLM"/>
    </source>
</evidence>